<dbReference type="InterPro" id="IPR016181">
    <property type="entry name" value="Acyl_CoA_acyltransferase"/>
</dbReference>
<name>A0A6N2VL45_BLAHA</name>
<keyword evidence="2" id="KW-0808">Transferase</keyword>
<sequence>MKEFFKNSQDALVWCCKQGTMGNIYYDNSENPHSAMAVLGDFTYFDGEPSEDFALFGPPSAKKDYRIFVPCSKEWEEILEKCYEGKIRKITRYAMKKERDIFQKEQLKRAVETVLEKEIQLSFLDEKLFYECRKEEWSYDLTGQFSDFESFKKLGIGVVAVKNGEILAGASTYARYDKGIEIEVDTKSKYRRMGLAYGCSAALILACLEQEIYPGWDAHNLASRALAEKLGYHFLREYVAYEVYEK</sequence>
<accession>A0A6N2VL45</accession>
<evidence type="ECO:0000259" key="1">
    <source>
        <dbReference type="PROSITE" id="PS51186"/>
    </source>
</evidence>
<dbReference type="PANTHER" id="PTHR31143:SF2">
    <property type="entry name" value="FR47-LIKE DOMAIN-CONTAINING PROTEIN-RELATED"/>
    <property type="match status" value="1"/>
</dbReference>
<dbReference type="Gene3D" id="3.40.630.30">
    <property type="match status" value="1"/>
</dbReference>
<protein>
    <submittedName>
        <fullName evidence="2">GNAT acetyltransferase</fullName>
    </submittedName>
</protein>
<gene>
    <name evidence="2" type="ORF">BHLFYP23_01162</name>
</gene>
<dbReference type="Pfam" id="PF12746">
    <property type="entry name" value="GNAT_acetyltran"/>
    <property type="match status" value="1"/>
</dbReference>
<reference evidence="2" key="1">
    <citation type="submission" date="2019-11" db="EMBL/GenBank/DDBJ databases">
        <authorList>
            <person name="Feng L."/>
        </authorList>
    </citation>
    <scope>NUCLEOTIDE SEQUENCE</scope>
    <source>
        <strain evidence="2">BhanseniiLFYP23</strain>
    </source>
</reference>
<dbReference type="SUPFAM" id="SSF55729">
    <property type="entry name" value="Acyl-CoA N-acyltransferases (Nat)"/>
    <property type="match status" value="1"/>
</dbReference>
<dbReference type="InterPro" id="IPR027365">
    <property type="entry name" value="GNAT_acetyltra_YdfB-like"/>
</dbReference>
<dbReference type="GO" id="GO:0016747">
    <property type="term" value="F:acyltransferase activity, transferring groups other than amino-acyl groups"/>
    <property type="evidence" value="ECO:0007669"/>
    <property type="project" value="InterPro"/>
</dbReference>
<dbReference type="RefSeq" id="WP_004222338.1">
    <property type="nucleotide sequence ID" value="NZ_CACRSY010000016.1"/>
</dbReference>
<dbReference type="AlphaFoldDB" id="A0A6N2VL45"/>
<dbReference type="Gene3D" id="3.40.630.110">
    <property type="entry name" value="GNAT acetyltransferase-like"/>
    <property type="match status" value="1"/>
</dbReference>
<dbReference type="InterPro" id="IPR042573">
    <property type="entry name" value="GNAT_acetyltra_N"/>
</dbReference>
<evidence type="ECO:0000313" key="2">
    <source>
        <dbReference type="EMBL" id="VYT30680.1"/>
    </source>
</evidence>
<dbReference type="InterPro" id="IPR000182">
    <property type="entry name" value="GNAT_dom"/>
</dbReference>
<dbReference type="PANTHER" id="PTHR31143">
    <property type="match status" value="1"/>
</dbReference>
<dbReference type="PROSITE" id="PS51186">
    <property type="entry name" value="GNAT"/>
    <property type="match status" value="1"/>
</dbReference>
<proteinExistence type="predicted"/>
<organism evidence="2">
    <name type="scientific">Blautia hansenii</name>
    <name type="common">Ruminococcus hansenii</name>
    <dbReference type="NCBI Taxonomy" id="1322"/>
    <lineage>
        <taxon>Bacteria</taxon>
        <taxon>Bacillati</taxon>
        <taxon>Bacillota</taxon>
        <taxon>Clostridia</taxon>
        <taxon>Lachnospirales</taxon>
        <taxon>Lachnospiraceae</taxon>
        <taxon>Blautia</taxon>
    </lineage>
</organism>
<feature type="domain" description="N-acetyltransferase" evidence="1">
    <location>
        <begin position="117"/>
        <end position="246"/>
    </location>
</feature>
<dbReference type="EMBL" id="CACRSY010000016">
    <property type="protein sequence ID" value="VYT30680.1"/>
    <property type="molecule type" value="Genomic_DNA"/>
</dbReference>